<dbReference type="Proteomes" id="UP000663868">
    <property type="component" value="Unassembled WGS sequence"/>
</dbReference>
<name>A0A820JNY9_9BILA</name>
<dbReference type="EMBL" id="CAJOBB010016385">
    <property type="protein sequence ID" value="CAF4327925.1"/>
    <property type="molecule type" value="Genomic_DNA"/>
</dbReference>
<reference evidence="1" key="1">
    <citation type="submission" date="2021-02" db="EMBL/GenBank/DDBJ databases">
        <authorList>
            <person name="Nowell W R."/>
        </authorList>
    </citation>
    <scope>NUCLEOTIDE SEQUENCE</scope>
</reference>
<accession>A0A820JNY9</accession>
<proteinExistence type="predicted"/>
<evidence type="ECO:0000313" key="2">
    <source>
        <dbReference type="Proteomes" id="UP000663868"/>
    </source>
</evidence>
<feature type="non-terminal residue" evidence="1">
    <location>
        <position position="1"/>
    </location>
</feature>
<dbReference type="AlphaFoldDB" id="A0A820JNY9"/>
<comment type="caution">
    <text evidence="1">The sequence shown here is derived from an EMBL/GenBank/DDBJ whole genome shotgun (WGS) entry which is preliminary data.</text>
</comment>
<organism evidence="1 2">
    <name type="scientific">Adineta steineri</name>
    <dbReference type="NCBI Taxonomy" id="433720"/>
    <lineage>
        <taxon>Eukaryota</taxon>
        <taxon>Metazoa</taxon>
        <taxon>Spiralia</taxon>
        <taxon>Gnathifera</taxon>
        <taxon>Rotifera</taxon>
        <taxon>Eurotatoria</taxon>
        <taxon>Bdelloidea</taxon>
        <taxon>Adinetida</taxon>
        <taxon>Adinetidae</taxon>
        <taxon>Adineta</taxon>
    </lineage>
</organism>
<evidence type="ECO:0000313" key="1">
    <source>
        <dbReference type="EMBL" id="CAF4327925.1"/>
    </source>
</evidence>
<gene>
    <name evidence="1" type="ORF">KXQ929_LOCUS47004</name>
</gene>
<sequence>VDSKLIPFTRRGPLYSLPNPNYDAPDGDYFDTTNYFSKGFGVNFMDHMKTMERQKWTDIRAERRAKKEEKIADK</sequence>
<protein>
    <submittedName>
        <fullName evidence="1">Uncharacterized protein</fullName>
    </submittedName>
</protein>